<dbReference type="RefSeq" id="WP_188540318.1">
    <property type="nucleotide sequence ID" value="NZ_BMEQ01000043.1"/>
</dbReference>
<protein>
    <recommendedName>
        <fullName evidence="3">STAS domain-containing protein</fullName>
    </recommendedName>
</protein>
<reference evidence="1" key="2">
    <citation type="submission" date="2020-09" db="EMBL/GenBank/DDBJ databases">
        <authorList>
            <person name="Sun Q."/>
            <person name="Zhou Y."/>
        </authorList>
    </citation>
    <scope>NUCLEOTIDE SEQUENCE</scope>
    <source>
        <strain evidence="1">CGMCC 1.12187</strain>
    </source>
</reference>
<reference evidence="1" key="1">
    <citation type="journal article" date="2014" name="Int. J. Syst. Evol. Microbiol.">
        <title>Complete genome sequence of Corynebacterium casei LMG S-19264T (=DSM 44701T), isolated from a smear-ripened cheese.</title>
        <authorList>
            <consortium name="US DOE Joint Genome Institute (JGI-PGF)"/>
            <person name="Walter F."/>
            <person name="Albersmeier A."/>
            <person name="Kalinowski J."/>
            <person name="Ruckert C."/>
        </authorList>
    </citation>
    <scope>NUCLEOTIDE SEQUENCE</scope>
    <source>
        <strain evidence="1">CGMCC 1.12187</strain>
    </source>
</reference>
<proteinExistence type="predicted"/>
<accession>A0A917H8K9</accession>
<keyword evidence="2" id="KW-1185">Reference proteome</keyword>
<organism evidence="1 2">
    <name type="scientific">Kocuria dechangensis</name>
    <dbReference type="NCBI Taxonomy" id="1176249"/>
    <lineage>
        <taxon>Bacteria</taxon>
        <taxon>Bacillati</taxon>
        <taxon>Actinomycetota</taxon>
        <taxon>Actinomycetes</taxon>
        <taxon>Micrococcales</taxon>
        <taxon>Micrococcaceae</taxon>
        <taxon>Kocuria</taxon>
    </lineage>
</organism>
<gene>
    <name evidence="1" type="ORF">GCM10011374_39760</name>
</gene>
<name>A0A917H8K9_9MICC</name>
<dbReference type="EMBL" id="BMEQ01000043">
    <property type="protein sequence ID" value="GGG71143.1"/>
    <property type="molecule type" value="Genomic_DNA"/>
</dbReference>
<dbReference type="AlphaFoldDB" id="A0A917H8K9"/>
<evidence type="ECO:0008006" key="3">
    <source>
        <dbReference type="Google" id="ProtNLM"/>
    </source>
</evidence>
<evidence type="ECO:0000313" key="1">
    <source>
        <dbReference type="EMBL" id="GGG71143.1"/>
    </source>
</evidence>
<evidence type="ECO:0000313" key="2">
    <source>
        <dbReference type="Proteomes" id="UP000638848"/>
    </source>
</evidence>
<sequence length="117" mass="12617">MDHKLSVLVQVDLHGTYVRLVVTGCVTETNQHALHPLIVRAQTLIPSGMVTVDLTCAEHVEAAAVEQLRAAVDHDQTLSRCGLVEVLSPARLPAHRPVTALPPQARHRLGSALRLSA</sequence>
<dbReference type="Proteomes" id="UP000638848">
    <property type="component" value="Unassembled WGS sequence"/>
</dbReference>
<comment type="caution">
    <text evidence="1">The sequence shown here is derived from an EMBL/GenBank/DDBJ whole genome shotgun (WGS) entry which is preliminary data.</text>
</comment>